<name>A0A975L7M2_9ACTN</name>
<evidence type="ECO:0000313" key="2">
    <source>
        <dbReference type="EMBL" id="QVJ00413.1"/>
    </source>
</evidence>
<sequence length="68" mass="7813">MIQQVIDAHRGVDEAKKEAARIIHEAKLARARAIRAAREQEVEQLKLADALGTNRENLRLWEKVLDKK</sequence>
<evidence type="ECO:0000313" key="3">
    <source>
        <dbReference type="Proteomes" id="UP000682416"/>
    </source>
</evidence>
<feature type="coiled-coil region" evidence="1">
    <location>
        <begin position="12"/>
        <end position="48"/>
    </location>
</feature>
<evidence type="ECO:0000256" key="1">
    <source>
        <dbReference type="SAM" id="Coils"/>
    </source>
</evidence>
<keyword evidence="3" id="KW-1185">Reference proteome</keyword>
<organism evidence="2 3">
    <name type="scientific">Nocardiopsis eucommiae</name>
    <dbReference type="NCBI Taxonomy" id="2831970"/>
    <lineage>
        <taxon>Bacteria</taxon>
        <taxon>Bacillati</taxon>
        <taxon>Actinomycetota</taxon>
        <taxon>Actinomycetes</taxon>
        <taxon>Streptosporangiales</taxon>
        <taxon>Nocardiopsidaceae</taxon>
        <taxon>Nocardiopsis</taxon>
    </lineage>
</organism>
<accession>A0A975L7M2</accession>
<gene>
    <name evidence="2" type="ORF">KGD82_16775</name>
</gene>
<dbReference type="EMBL" id="CP074402">
    <property type="protein sequence ID" value="QVJ00413.1"/>
    <property type="molecule type" value="Genomic_DNA"/>
</dbReference>
<proteinExistence type="predicted"/>
<reference evidence="2" key="1">
    <citation type="submission" date="2021-05" db="EMBL/GenBank/DDBJ databases">
        <authorList>
            <person name="Kaiqin L."/>
            <person name="Jian G."/>
        </authorList>
    </citation>
    <scope>NUCLEOTIDE SEQUENCE</scope>
    <source>
        <strain evidence="2">HDS5</strain>
    </source>
</reference>
<dbReference type="KEGG" id="nec:KGD82_16775"/>
<dbReference type="AlphaFoldDB" id="A0A975L7M2"/>
<keyword evidence="1" id="KW-0175">Coiled coil</keyword>
<dbReference type="Proteomes" id="UP000682416">
    <property type="component" value="Chromosome"/>
</dbReference>
<protein>
    <submittedName>
        <fullName evidence="2">Uncharacterized protein</fullName>
    </submittedName>
</protein>